<sequence length="107" mass="12086">MNPEYHNLPLKSEALNPEYGDNLDLERVLESEPWTFDKHIMVFQKAIVVEKVPSLEFSRATFWVQLHNFLETSLNQATGEAIGNTIGKVIEVADPEDDGNGGEFPRV</sequence>
<accession>A0AAW2CTK4</accession>
<gene>
    <name evidence="1" type="ORF">SO802_014593</name>
</gene>
<proteinExistence type="predicted"/>
<reference evidence="1 2" key="1">
    <citation type="submission" date="2024-01" db="EMBL/GenBank/DDBJ databases">
        <title>A telomere-to-telomere, gap-free genome of sweet tea (Lithocarpus litseifolius).</title>
        <authorList>
            <person name="Zhou J."/>
        </authorList>
    </citation>
    <scope>NUCLEOTIDE SEQUENCE [LARGE SCALE GENOMIC DNA]</scope>
    <source>
        <strain evidence="1">Zhou-2022a</strain>
        <tissue evidence="1">Leaf</tissue>
    </source>
</reference>
<evidence type="ECO:0008006" key="3">
    <source>
        <dbReference type="Google" id="ProtNLM"/>
    </source>
</evidence>
<protein>
    <recommendedName>
        <fullName evidence="3">DUF4283 domain-containing protein</fullName>
    </recommendedName>
</protein>
<comment type="caution">
    <text evidence="1">The sequence shown here is derived from an EMBL/GenBank/DDBJ whole genome shotgun (WGS) entry which is preliminary data.</text>
</comment>
<dbReference type="AlphaFoldDB" id="A0AAW2CTK4"/>
<organism evidence="1 2">
    <name type="scientific">Lithocarpus litseifolius</name>
    <dbReference type="NCBI Taxonomy" id="425828"/>
    <lineage>
        <taxon>Eukaryota</taxon>
        <taxon>Viridiplantae</taxon>
        <taxon>Streptophyta</taxon>
        <taxon>Embryophyta</taxon>
        <taxon>Tracheophyta</taxon>
        <taxon>Spermatophyta</taxon>
        <taxon>Magnoliopsida</taxon>
        <taxon>eudicotyledons</taxon>
        <taxon>Gunneridae</taxon>
        <taxon>Pentapetalae</taxon>
        <taxon>rosids</taxon>
        <taxon>fabids</taxon>
        <taxon>Fagales</taxon>
        <taxon>Fagaceae</taxon>
        <taxon>Lithocarpus</taxon>
    </lineage>
</organism>
<dbReference type="PANTHER" id="PTHR31286">
    <property type="entry name" value="GLYCINE-RICH CELL WALL STRUCTURAL PROTEIN 1.8-LIKE"/>
    <property type="match status" value="1"/>
</dbReference>
<keyword evidence="2" id="KW-1185">Reference proteome</keyword>
<evidence type="ECO:0000313" key="2">
    <source>
        <dbReference type="Proteomes" id="UP001459277"/>
    </source>
</evidence>
<name>A0AAW2CTK4_9ROSI</name>
<dbReference type="EMBL" id="JAZDWU010000005">
    <property type="protein sequence ID" value="KAL0000812.1"/>
    <property type="molecule type" value="Genomic_DNA"/>
</dbReference>
<dbReference type="Proteomes" id="UP001459277">
    <property type="component" value="Unassembled WGS sequence"/>
</dbReference>
<dbReference type="PANTHER" id="PTHR31286:SF62">
    <property type="entry name" value="ZINC FINGER, CCHC-TYPE-LIKE PROTEIN"/>
    <property type="match status" value="1"/>
</dbReference>
<dbReference type="InterPro" id="IPR040256">
    <property type="entry name" value="At4g02000-like"/>
</dbReference>
<evidence type="ECO:0000313" key="1">
    <source>
        <dbReference type="EMBL" id="KAL0000812.1"/>
    </source>
</evidence>